<reference evidence="3 4" key="1">
    <citation type="journal article" date="2014" name="Int. J. Syst. Evol. Microbiol.">
        <title>Listeria floridensis sp. nov., Listeria aquatica sp. nov., Listeria cornellensis sp. nov., Listeria riparia sp. nov. and Listeria grandensis sp. nov., from agricultural and natural environments.</title>
        <authorList>
            <person name="den Bakker H.C."/>
            <person name="Warchocki S."/>
            <person name="Wright E.M."/>
            <person name="Allred A.F."/>
            <person name="Ahlstrom C."/>
            <person name="Manuel C.S."/>
            <person name="Stasiewicz M.J."/>
            <person name="Burrell A."/>
            <person name="Roof S."/>
            <person name="Strawn L."/>
            <person name="Fortes E.D."/>
            <person name="Nightingale K.K."/>
            <person name="Kephart D."/>
            <person name="Wiedmann M."/>
        </authorList>
    </citation>
    <scope>NUCLEOTIDE SEQUENCE [LARGE SCALE GENOMIC DNA]</scope>
    <source>
        <strain evidence="4">FSL F6-969</strain>
    </source>
</reference>
<dbReference type="STRING" id="1265820.PCORN_17949"/>
<dbReference type="InterPro" id="IPR006976">
    <property type="entry name" value="VanZ-like"/>
</dbReference>
<evidence type="ECO:0000313" key="3">
    <source>
        <dbReference type="EMBL" id="EUJ25265.1"/>
    </source>
</evidence>
<gene>
    <name evidence="3" type="ORF">PCORN_17949</name>
</gene>
<keyword evidence="1" id="KW-1133">Transmembrane helix</keyword>
<dbReference type="Proteomes" id="UP000019254">
    <property type="component" value="Unassembled WGS sequence"/>
</dbReference>
<evidence type="ECO:0000259" key="2">
    <source>
        <dbReference type="Pfam" id="PF04892"/>
    </source>
</evidence>
<feature type="transmembrane region" description="Helical" evidence="1">
    <location>
        <begin position="115"/>
        <end position="133"/>
    </location>
</feature>
<evidence type="ECO:0000256" key="1">
    <source>
        <dbReference type="SAM" id="Phobius"/>
    </source>
</evidence>
<organism evidence="3 4">
    <name type="scientific">Listeria cornellensis FSL F6-0969</name>
    <dbReference type="NCBI Taxonomy" id="1265820"/>
    <lineage>
        <taxon>Bacteria</taxon>
        <taxon>Bacillati</taxon>
        <taxon>Bacillota</taxon>
        <taxon>Bacilli</taxon>
        <taxon>Bacillales</taxon>
        <taxon>Listeriaceae</taxon>
        <taxon>Listeria</taxon>
    </lineage>
</organism>
<sequence length="144" mass="16323">MLFGVYFVFLIKFIIFPFTIFNNLLDAGNYVITDYINIIPFNQLMGASTADWLQVFGNLVLLLPLGIYISVMKPGIALGRMVCIGLLISILIESVQLFLDIIFIYPNHFMDITDIIFNVSGFILGYLISRTALVKNIYPIDKLD</sequence>
<dbReference type="AlphaFoldDB" id="W7BKC9"/>
<dbReference type="PATRIC" id="fig|1265820.5.peg.3540"/>
<feature type="transmembrane region" description="Helical" evidence="1">
    <location>
        <begin position="83"/>
        <end position="103"/>
    </location>
</feature>
<proteinExistence type="predicted"/>
<feature type="domain" description="VanZ-like" evidence="2">
    <location>
        <begin position="3"/>
        <end position="130"/>
    </location>
</feature>
<dbReference type="InterPro" id="IPR053150">
    <property type="entry name" value="Teicoplanin_resist-assoc"/>
</dbReference>
<name>W7BKC9_9LIST</name>
<comment type="caution">
    <text evidence="3">The sequence shown here is derived from an EMBL/GenBank/DDBJ whole genome shotgun (WGS) entry which is preliminary data.</text>
</comment>
<protein>
    <recommendedName>
        <fullName evidence="2">VanZ-like domain-containing protein</fullName>
    </recommendedName>
</protein>
<dbReference type="PANTHER" id="PTHR36834">
    <property type="entry name" value="MEMBRANE PROTEIN-RELATED"/>
    <property type="match status" value="1"/>
</dbReference>
<feature type="transmembrane region" description="Helical" evidence="1">
    <location>
        <begin position="5"/>
        <end position="25"/>
    </location>
</feature>
<evidence type="ECO:0000313" key="4">
    <source>
        <dbReference type="Proteomes" id="UP000019254"/>
    </source>
</evidence>
<keyword evidence="1" id="KW-0812">Transmembrane</keyword>
<dbReference type="Pfam" id="PF04892">
    <property type="entry name" value="VanZ"/>
    <property type="match status" value="1"/>
</dbReference>
<dbReference type="PANTHER" id="PTHR36834:SF1">
    <property type="entry name" value="INTEGRAL MEMBRANE PROTEIN"/>
    <property type="match status" value="1"/>
</dbReference>
<feature type="transmembrane region" description="Helical" evidence="1">
    <location>
        <begin position="52"/>
        <end position="71"/>
    </location>
</feature>
<dbReference type="EMBL" id="AODE01000047">
    <property type="protein sequence ID" value="EUJ25265.1"/>
    <property type="molecule type" value="Genomic_DNA"/>
</dbReference>
<keyword evidence="1" id="KW-0472">Membrane</keyword>
<accession>W7BKC9</accession>
<keyword evidence="4" id="KW-1185">Reference proteome</keyword>